<comment type="caution">
    <text evidence="1">The sequence shown here is derived from an EMBL/GenBank/DDBJ whole genome shotgun (WGS) entry which is preliminary data.</text>
</comment>
<protein>
    <submittedName>
        <fullName evidence="1">HAD superfamily hydrolase (TIGR01509 family)</fullName>
    </submittedName>
</protein>
<dbReference type="GO" id="GO:0016787">
    <property type="term" value="F:hydrolase activity"/>
    <property type="evidence" value="ECO:0007669"/>
    <property type="project" value="UniProtKB-KW"/>
</dbReference>
<dbReference type="GeneID" id="98055305"/>
<proteinExistence type="predicted"/>
<reference evidence="1 2" key="1">
    <citation type="submission" date="2020-07" db="EMBL/GenBank/DDBJ databases">
        <title>Sequencing the genomes of 1000 actinobacteria strains.</title>
        <authorList>
            <person name="Klenk H.-P."/>
        </authorList>
    </citation>
    <scope>NUCLEOTIDE SEQUENCE [LARGE SCALE GENOMIC DNA]</scope>
    <source>
        <strain evidence="1 2">DSM 44749</strain>
    </source>
</reference>
<dbReference type="PRINTS" id="PR00413">
    <property type="entry name" value="HADHALOGNASE"/>
</dbReference>
<gene>
    <name evidence="1" type="ORF">HDA37_005762</name>
</gene>
<dbReference type="InterPro" id="IPR023198">
    <property type="entry name" value="PGP-like_dom2"/>
</dbReference>
<evidence type="ECO:0000313" key="2">
    <source>
        <dbReference type="Proteomes" id="UP000549695"/>
    </source>
</evidence>
<name>A0A852W8K2_PSEA5</name>
<dbReference type="InterPro" id="IPR044999">
    <property type="entry name" value="CbbY-like"/>
</dbReference>
<sequence>MSGALIFDCDGVVVDVETTRHRQAFNQVWREDGVDWQWGESDYARTLVVSGGRERLRLLYEDPRFRAVFDVPANPDEWDRLVASWHRRKTRIYTEMVRAGVTCRSGIRRLAAEAIAEGWRLAVASSGARQSVTAVLRAALPPEVVAELTVITGEQVARKKPDPGVYLLAAQELGVRNEECVVVEDTCNGMHAAAGAGMTCVVTPTAVNFHDDFYRAALVVTGLGEPGGPPEVAIGGRCWLRARAWLSLDDLAELAHLDTRFRSNGLARAGGGRT</sequence>
<dbReference type="RefSeq" id="WP_179763196.1">
    <property type="nucleotide sequence ID" value="NZ_BAAAJZ010000025.1"/>
</dbReference>
<evidence type="ECO:0000313" key="1">
    <source>
        <dbReference type="EMBL" id="NYG05408.1"/>
    </source>
</evidence>
<dbReference type="AlphaFoldDB" id="A0A852W8K2"/>
<dbReference type="SUPFAM" id="SSF56784">
    <property type="entry name" value="HAD-like"/>
    <property type="match status" value="1"/>
</dbReference>
<dbReference type="Pfam" id="PF00702">
    <property type="entry name" value="Hydrolase"/>
    <property type="match status" value="1"/>
</dbReference>
<dbReference type="Gene3D" id="1.10.150.240">
    <property type="entry name" value="Putative phosphatase, domain 2"/>
    <property type="match status" value="1"/>
</dbReference>
<dbReference type="NCBIfam" id="TIGR01509">
    <property type="entry name" value="HAD-SF-IA-v3"/>
    <property type="match status" value="1"/>
</dbReference>
<dbReference type="Gene3D" id="3.40.50.1000">
    <property type="entry name" value="HAD superfamily/HAD-like"/>
    <property type="match status" value="1"/>
</dbReference>
<dbReference type="SFLD" id="SFLDS00003">
    <property type="entry name" value="Haloacid_Dehalogenase"/>
    <property type="match status" value="1"/>
</dbReference>
<keyword evidence="2" id="KW-1185">Reference proteome</keyword>
<organism evidence="1 2">
    <name type="scientific">Pseudonocardia alni</name>
    <name type="common">Amycolata alni</name>
    <dbReference type="NCBI Taxonomy" id="33907"/>
    <lineage>
        <taxon>Bacteria</taxon>
        <taxon>Bacillati</taxon>
        <taxon>Actinomycetota</taxon>
        <taxon>Actinomycetes</taxon>
        <taxon>Pseudonocardiales</taxon>
        <taxon>Pseudonocardiaceae</taxon>
        <taxon>Pseudonocardia</taxon>
    </lineage>
</organism>
<dbReference type="PANTHER" id="PTHR42896">
    <property type="entry name" value="XYLULOSE-1,5-BISPHOSPHATE (XUBP) PHOSPHATASE"/>
    <property type="match status" value="1"/>
</dbReference>
<dbReference type="PANTHER" id="PTHR42896:SF2">
    <property type="entry name" value="CBBY-LIKE PROTEIN"/>
    <property type="match status" value="1"/>
</dbReference>
<dbReference type="SFLD" id="SFLDG01129">
    <property type="entry name" value="C1.5:_HAD__Beta-PGM__Phosphata"/>
    <property type="match status" value="1"/>
</dbReference>
<keyword evidence="1" id="KW-0378">Hydrolase</keyword>
<dbReference type="EMBL" id="JACCCZ010000002">
    <property type="protein sequence ID" value="NYG05408.1"/>
    <property type="molecule type" value="Genomic_DNA"/>
</dbReference>
<dbReference type="Proteomes" id="UP000549695">
    <property type="component" value="Unassembled WGS sequence"/>
</dbReference>
<accession>A0A852W8K2</accession>
<dbReference type="InterPro" id="IPR023214">
    <property type="entry name" value="HAD_sf"/>
</dbReference>
<dbReference type="InterPro" id="IPR006439">
    <property type="entry name" value="HAD-SF_hydro_IA"/>
</dbReference>
<dbReference type="InterPro" id="IPR036412">
    <property type="entry name" value="HAD-like_sf"/>
</dbReference>